<comment type="similarity">
    <text evidence="6">Belongs to the DNase I family.</text>
</comment>
<gene>
    <name evidence="9" type="primary">LOC115422257</name>
</gene>
<dbReference type="GeneID" id="115422257"/>
<dbReference type="SUPFAM" id="SSF56219">
    <property type="entry name" value="DNase I-like"/>
    <property type="match status" value="1"/>
</dbReference>
<dbReference type="RefSeq" id="XP_029994348.1">
    <property type="nucleotide sequence ID" value="XM_030138488.1"/>
</dbReference>
<dbReference type="Gene3D" id="3.60.10.10">
    <property type="entry name" value="Endonuclease/exonuclease/phosphatase"/>
    <property type="match status" value="1"/>
</dbReference>
<dbReference type="Proteomes" id="UP000472271">
    <property type="component" value="Chromosome 7"/>
</dbReference>
<accession>A0A673A0L2</accession>
<feature type="chain" id="PRO_5025516732" description="Deoxyribonuclease" evidence="8">
    <location>
        <begin position="23"/>
        <end position="299"/>
    </location>
</feature>
<dbReference type="PROSITE" id="PS00919">
    <property type="entry name" value="DNASE_I_1"/>
    <property type="match status" value="1"/>
</dbReference>
<dbReference type="GO" id="GO:0005634">
    <property type="term" value="C:nucleus"/>
    <property type="evidence" value="ECO:0007669"/>
    <property type="project" value="TreeGrafter"/>
</dbReference>
<dbReference type="RefSeq" id="XP_029994350.1">
    <property type="nucleotide sequence ID" value="XM_030138490.1"/>
</dbReference>
<dbReference type="InParanoid" id="A0A673A0L2"/>
<protein>
    <recommendedName>
        <fullName evidence="6">Deoxyribonuclease</fullName>
    </recommendedName>
</protein>
<dbReference type="InterPro" id="IPR016202">
    <property type="entry name" value="DNase_I"/>
</dbReference>
<organism evidence="9 10">
    <name type="scientific">Sphaeramia orbicularis</name>
    <name type="common">orbiculate cardinalfish</name>
    <dbReference type="NCBI Taxonomy" id="375764"/>
    <lineage>
        <taxon>Eukaryota</taxon>
        <taxon>Metazoa</taxon>
        <taxon>Chordata</taxon>
        <taxon>Craniata</taxon>
        <taxon>Vertebrata</taxon>
        <taxon>Euteleostomi</taxon>
        <taxon>Actinopterygii</taxon>
        <taxon>Neopterygii</taxon>
        <taxon>Teleostei</taxon>
        <taxon>Neoteleostei</taxon>
        <taxon>Acanthomorphata</taxon>
        <taxon>Gobiaria</taxon>
        <taxon>Kurtiformes</taxon>
        <taxon>Apogonoidei</taxon>
        <taxon>Apogonidae</taxon>
        <taxon>Apogoninae</taxon>
        <taxon>Sphaeramia</taxon>
    </lineage>
</organism>
<keyword evidence="10" id="KW-1185">Reference proteome</keyword>
<dbReference type="SMART" id="SM00476">
    <property type="entry name" value="DNaseIc"/>
    <property type="match status" value="1"/>
</dbReference>
<keyword evidence="4 7" id="KW-1015">Disulfide bond</keyword>
<evidence type="ECO:0000256" key="5">
    <source>
        <dbReference type="ARBA" id="ARBA00023180"/>
    </source>
</evidence>
<evidence type="ECO:0000256" key="1">
    <source>
        <dbReference type="ARBA" id="ARBA00022722"/>
    </source>
</evidence>
<feature type="disulfide bond" description="Essential for enzymatic activity" evidence="7">
    <location>
        <begin position="190"/>
        <end position="227"/>
    </location>
</feature>
<keyword evidence="3 6" id="KW-0378">Hydrolase</keyword>
<evidence type="ECO:0000256" key="7">
    <source>
        <dbReference type="PIRSR" id="PIRSR000988-2"/>
    </source>
</evidence>
<evidence type="ECO:0000256" key="6">
    <source>
        <dbReference type="PIRNR" id="PIRNR000988"/>
    </source>
</evidence>
<dbReference type="RefSeq" id="XP_029994349.1">
    <property type="nucleotide sequence ID" value="XM_030138489.1"/>
</dbReference>
<evidence type="ECO:0000256" key="3">
    <source>
        <dbReference type="ARBA" id="ARBA00022801"/>
    </source>
</evidence>
<dbReference type="InterPro" id="IPR036691">
    <property type="entry name" value="Endo/exonu/phosph_ase_sf"/>
</dbReference>
<dbReference type="OrthoDB" id="10061407at2759"/>
<dbReference type="PRINTS" id="PR00130">
    <property type="entry name" value="DNASEI"/>
</dbReference>
<feature type="signal peptide" evidence="8">
    <location>
        <begin position="1"/>
        <end position="22"/>
    </location>
</feature>
<evidence type="ECO:0000313" key="10">
    <source>
        <dbReference type="Proteomes" id="UP000472271"/>
    </source>
</evidence>
<evidence type="ECO:0000256" key="2">
    <source>
        <dbReference type="ARBA" id="ARBA00022729"/>
    </source>
</evidence>
<reference evidence="9" key="2">
    <citation type="submission" date="2025-08" db="UniProtKB">
        <authorList>
            <consortium name="Ensembl"/>
        </authorList>
    </citation>
    <scope>IDENTIFICATION</scope>
</reference>
<reference evidence="9" key="1">
    <citation type="submission" date="2019-06" db="EMBL/GenBank/DDBJ databases">
        <authorList>
            <consortium name="Wellcome Sanger Institute Data Sharing"/>
        </authorList>
    </citation>
    <scope>NUCLEOTIDE SEQUENCE [LARGE SCALE GENOMIC DNA]</scope>
</reference>
<dbReference type="GO" id="GO:0004530">
    <property type="term" value="F:deoxyribonuclease I activity"/>
    <property type="evidence" value="ECO:0007669"/>
    <property type="project" value="TreeGrafter"/>
</dbReference>
<keyword evidence="1 6" id="KW-0540">Nuclease</keyword>
<proteinExistence type="inferred from homology"/>
<sequence length="299" mass="34510">MTPVPPHVRLLVLVFVLSGVSAFKICSYNVEKLSGHKAKNFRIMHTLTRVLSHYDLCLLLDVDSSAVRTLLAKLNRNADRYDDQFRYDTVTATSLDTNHMHHYVYFYRTKTVNVKARHQYQKVQSFTREPLAVQIHSRNTAIRDFILVPLHSEPSKAVQEMDRLYDVFQEVSRKWNNTNVMFLGDFHAGCTYMTRADKKKIRLFRNTSFSWLIGDKVDTTVTDDTTCPYDRIVVHGERFLKNIKPLSGQVVNIGKRFRVRRTLVQEISNHYPLEVILKSSALLLQATPLLALLSVVIAL</sequence>
<dbReference type="InterPro" id="IPR018057">
    <property type="entry name" value="Deoxyribonuclease-1_AS"/>
</dbReference>
<name>A0A673A0L2_9TELE</name>
<reference evidence="9" key="3">
    <citation type="submission" date="2025-09" db="UniProtKB">
        <authorList>
            <consortium name="Ensembl"/>
        </authorList>
    </citation>
    <scope>IDENTIFICATION</scope>
</reference>
<keyword evidence="5" id="KW-0325">Glycoprotein</keyword>
<dbReference type="AlphaFoldDB" id="A0A673A0L2"/>
<evidence type="ECO:0000256" key="4">
    <source>
        <dbReference type="ARBA" id="ARBA00023157"/>
    </source>
</evidence>
<evidence type="ECO:0000313" key="9">
    <source>
        <dbReference type="Ensembl" id="ENSSORP00005022118.1"/>
    </source>
</evidence>
<keyword evidence="2 8" id="KW-0732">Signal</keyword>
<dbReference type="GO" id="GO:0006308">
    <property type="term" value="P:DNA catabolic process"/>
    <property type="evidence" value="ECO:0007669"/>
    <property type="project" value="InterPro"/>
</dbReference>
<dbReference type="Ensembl" id="ENSSORT00005022774.1">
    <property type="protein sequence ID" value="ENSSORP00005022118.1"/>
    <property type="gene ID" value="ENSSORG00005010799.1"/>
</dbReference>
<dbReference type="PIRSF" id="PIRSF000988">
    <property type="entry name" value="DNase_I_euk"/>
    <property type="match status" value="1"/>
</dbReference>
<keyword evidence="6" id="KW-0255">Endonuclease</keyword>
<evidence type="ECO:0000256" key="8">
    <source>
        <dbReference type="SAM" id="SignalP"/>
    </source>
</evidence>
<dbReference type="PANTHER" id="PTHR11371:SF28">
    <property type="entry name" value="DEOXYRIBONUCLEASE-1-LIKE 1"/>
    <property type="match status" value="1"/>
</dbReference>
<dbReference type="GO" id="GO:0003677">
    <property type="term" value="F:DNA binding"/>
    <property type="evidence" value="ECO:0007669"/>
    <property type="project" value="TreeGrafter"/>
</dbReference>
<dbReference type="PANTHER" id="PTHR11371">
    <property type="entry name" value="DEOXYRIBONUCLEASE"/>
    <property type="match status" value="1"/>
</dbReference>